<dbReference type="GeneID" id="29919666"/>
<gene>
    <name evidence="1" type="ORF">PL2TA16_00331</name>
</gene>
<name>V4J8G6_PSEL2</name>
<accession>V4J8G6</accession>
<organism evidence="1 2">
    <name type="scientific">Pseudoalteromonas luteoviolacea (strain 2ta16)</name>
    <dbReference type="NCBI Taxonomy" id="1353533"/>
    <lineage>
        <taxon>Bacteria</taxon>
        <taxon>Pseudomonadati</taxon>
        <taxon>Pseudomonadota</taxon>
        <taxon>Gammaproteobacteria</taxon>
        <taxon>Alteromonadales</taxon>
        <taxon>Pseudoalteromonadaceae</taxon>
        <taxon>Pseudoalteromonas</taxon>
    </lineage>
</organism>
<evidence type="ECO:0000313" key="2">
    <source>
        <dbReference type="Proteomes" id="UP000017820"/>
    </source>
</evidence>
<dbReference type="PATRIC" id="fig|1353533.3.peg.4287"/>
<evidence type="ECO:0000313" key="1">
    <source>
        <dbReference type="EMBL" id="ESP91532.1"/>
    </source>
</evidence>
<dbReference type="RefSeq" id="WP_023401134.1">
    <property type="nucleotide sequence ID" value="NZ_AUSV01000113.1"/>
</dbReference>
<proteinExistence type="predicted"/>
<comment type="caution">
    <text evidence="1">The sequence shown here is derived from an EMBL/GenBank/DDBJ whole genome shotgun (WGS) entry which is preliminary data.</text>
</comment>
<dbReference type="AlphaFoldDB" id="V4J8G6"/>
<protein>
    <submittedName>
        <fullName evidence="1">Uncharacterized protein</fullName>
    </submittedName>
</protein>
<reference evidence="1 2" key="1">
    <citation type="submission" date="2013-07" db="EMBL/GenBank/DDBJ databases">
        <title>Draft genome sequence of Pseudoalteromonas luteoviolacea 2ta16.</title>
        <authorList>
            <person name="Allen E.E."/>
            <person name="Azam F."/>
            <person name="Podell S."/>
        </authorList>
    </citation>
    <scope>NUCLEOTIDE SEQUENCE [LARGE SCALE GENOMIC DNA]</scope>
    <source>
        <strain evidence="1 2">2ta16</strain>
    </source>
</reference>
<dbReference type="Proteomes" id="UP000017820">
    <property type="component" value="Unassembled WGS sequence"/>
</dbReference>
<sequence>MYENIRVQLTEMISLLEDEKSDWWVKHFKRALSAFDSNEFLNCANIIMAGSGGIGSLNDLVLGQSTNAKGEFCWKANADELNQKYKHLLGELYAFSKSVQKGS</sequence>
<dbReference type="EMBL" id="AUSV01000113">
    <property type="protein sequence ID" value="ESP91532.1"/>
    <property type="molecule type" value="Genomic_DNA"/>
</dbReference>